<evidence type="ECO:0000313" key="6">
    <source>
        <dbReference type="Proteomes" id="UP001174677"/>
    </source>
</evidence>
<dbReference type="PANTHER" id="PTHR45648">
    <property type="entry name" value="GDSL LIPASE/ACYLHYDROLASE FAMILY PROTEIN (AFU_ORTHOLOGUE AFUA_4G14700)"/>
    <property type="match status" value="1"/>
</dbReference>
<dbReference type="Gene3D" id="3.40.50.1110">
    <property type="entry name" value="SGNH hydrolase"/>
    <property type="match status" value="1"/>
</dbReference>
<evidence type="ECO:0000256" key="3">
    <source>
        <dbReference type="ARBA" id="ARBA00022963"/>
    </source>
</evidence>
<name>A0ABQ9KNG2_HEVBR</name>
<feature type="signal peptide" evidence="4">
    <location>
        <begin position="1"/>
        <end position="23"/>
    </location>
</feature>
<dbReference type="InterPro" id="IPR001087">
    <property type="entry name" value="GDSL"/>
</dbReference>
<comment type="similarity">
    <text evidence="1">Belongs to the 'GDSL' lipolytic enzyme family.</text>
</comment>
<reference evidence="5" key="1">
    <citation type="journal article" date="2023" name="Plant Biotechnol. J.">
        <title>Chromosome-level wild Hevea brasiliensis genome provides new tools for genomic-assisted breeding and valuable loci to elevate rubber yield.</title>
        <authorList>
            <person name="Cheng H."/>
            <person name="Song X."/>
            <person name="Hu Y."/>
            <person name="Wu T."/>
            <person name="Yang Q."/>
            <person name="An Z."/>
            <person name="Feng S."/>
            <person name="Deng Z."/>
            <person name="Wu W."/>
            <person name="Zeng X."/>
            <person name="Tu M."/>
            <person name="Wang X."/>
            <person name="Huang H."/>
        </authorList>
    </citation>
    <scope>NUCLEOTIDE SEQUENCE</scope>
    <source>
        <strain evidence="5">MT/VB/25A 57/8</strain>
    </source>
</reference>
<comment type="caution">
    <text evidence="5">The sequence shown here is derived from an EMBL/GenBank/DDBJ whole genome shotgun (WGS) entry which is preliminary data.</text>
</comment>
<keyword evidence="6" id="KW-1185">Reference proteome</keyword>
<gene>
    <name evidence="5" type="ORF">P3X46_031432</name>
</gene>
<dbReference type="InterPro" id="IPR036514">
    <property type="entry name" value="SGNH_hydro_sf"/>
</dbReference>
<dbReference type="EMBL" id="JARPOI010000017">
    <property type="protein sequence ID" value="KAJ9140835.1"/>
    <property type="molecule type" value="Genomic_DNA"/>
</dbReference>
<keyword evidence="3" id="KW-0442">Lipid degradation</keyword>
<proteinExistence type="inferred from homology"/>
<evidence type="ECO:0000256" key="1">
    <source>
        <dbReference type="ARBA" id="ARBA00008668"/>
    </source>
</evidence>
<dbReference type="Pfam" id="PF00657">
    <property type="entry name" value="Lipase_GDSL"/>
    <property type="match status" value="1"/>
</dbReference>
<dbReference type="SUPFAM" id="SSF52266">
    <property type="entry name" value="SGNH hydrolase"/>
    <property type="match status" value="1"/>
</dbReference>
<sequence length="358" mass="39927">MDKPFLLLLFLLLSCSLPISISSYNVPAIFTFGDSIVDAGNNHFNKNCSVQADFPPYGSKFFHHPTGRFTNGRTVADFISQFLGIELQSPYLEARLAVMNGSRRNYPSNGINFASAGSGVLRQTNQDSGVVPIQEQLQKFQALVQKKHIDKNLLDKSLFFFESGSNDIFNYFLPFGTPTLDPDAYVQAMLREVENLMGHIYRLGGRRIAVFSLGPVGCVPARVFVPNAPVEKCFGRMNVMVKKYNEGLESLVKDIPVRYPGAVGVYGAVYDAVQRYRATPARYGFTNVMGACCGDGPLRGLLQCGKEGYKICPNPEMYLFWDYFHPSEHTYKLISKVLWGGKNSTIRPFNLQTLASML</sequence>
<keyword evidence="2" id="KW-0378">Hydrolase</keyword>
<dbReference type="Proteomes" id="UP001174677">
    <property type="component" value="Chromosome 17"/>
</dbReference>
<evidence type="ECO:0000256" key="2">
    <source>
        <dbReference type="ARBA" id="ARBA00022801"/>
    </source>
</evidence>
<feature type="chain" id="PRO_5045632339" description="GDSL esterase/lipase 6" evidence="4">
    <location>
        <begin position="24"/>
        <end position="358"/>
    </location>
</feature>
<organism evidence="5 6">
    <name type="scientific">Hevea brasiliensis</name>
    <name type="common">Para rubber tree</name>
    <name type="synonym">Siphonia brasiliensis</name>
    <dbReference type="NCBI Taxonomy" id="3981"/>
    <lineage>
        <taxon>Eukaryota</taxon>
        <taxon>Viridiplantae</taxon>
        <taxon>Streptophyta</taxon>
        <taxon>Embryophyta</taxon>
        <taxon>Tracheophyta</taxon>
        <taxon>Spermatophyta</taxon>
        <taxon>Magnoliopsida</taxon>
        <taxon>eudicotyledons</taxon>
        <taxon>Gunneridae</taxon>
        <taxon>Pentapetalae</taxon>
        <taxon>rosids</taxon>
        <taxon>fabids</taxon>
        <taxon>Malpighiales</taxon>
        <taxon>Euphorbiaceae</taxon>
        <taxon>Crotonoideae</taxon>
        <taxon>Micrandreae</taxon>
        <taxon>Hevea</taxon>
    </lineage>
</organism>
<keyword evidence="4" id="KW-0732">Signal</keyword>
<evidence type="ECO:0000313" key="5">
    <source>
        <dbReference type="EMBL" id="KAJ9140835.1"/>
    </source>
</evidence>
<protein>
    <recommendedName>
        <fullName evidence="7">GDSL esterase/lipase 6</fullName>
    </recommendedName>
</protein>
<evidence type="ECO:0000256" key="4">
    <source>
        <dbReference type="SAM" id="SignalP"/>
    </source>
</evidence>
<keyword evidence="3" id="KW-0443">Lipid metabolism</keyword>
<dbReference type="CDD" id="cd01837">
    <property type="entry name" value="SGNH_plant_lipase_like"/>
    <property type="match status" value="1"/>
</dbReference>
<dbReference type="InterPro" id="IPR051058">
    <property type="entry name" value="GDSL_Est/Lipase"/>
</dbReference>
<evidence type="ECO:0008006" key="7">
    <source>
        <dbReference type="Google" id="ProtNLM"/>
    </source>
</evidence>
<accession>A0ABQ9KNG2</accession>
<dbReference type="PANTHER" id="PTHR45648:SF141">
    <property type="entry name" value="GDSL ESTERASE_LIPASE 6"/>
    <property type="match status" value="1"/>
</dbReference>
<dbReference type="InterPro" id="IPR035669">
    <property type="entry name" value="SGNH_plant_lipase-like"/>
</dbReference>
<dbReference type="PROSITE" id="PS51257">
    <property type="entry name" value="PROKAR_LIPOPROTEIN"/>
    <property type="match status" value="1"/>
</dbReference>